<comment type="caution">
    <text evidence="1">The sequence shown here is derived from an EMBL/GenBank/DDBJ whole genome shotgun (WGS) entry which is preliminary data.</text>
</comment>
<gene>
    <name evidence="1" type="ORF">Q5P01_010551</name>
</gene>
<keyword evidence="2" id="KW-1185">Reference proteome</keyword>
<organism evidence="1 2">
    <name type="scientific">Channa striata</name>
    <name type="common">Snakehead murrel</name>
    <name type="synonym">Ophicephalus striatus</name>
    <dbReference type="NCBI Taxonomy" id="64152"/>
    <lineage>
        <taxon>Eukaryota</taxon>
        <taxon>Metazoa</taxon>
        <taxon>Chordata</taxon>
        <taxon>Craniata</taxon>
        <taxon>Vertebrata</taxon>
        <taxon>Euteleostomi</taxon>
        <taxon>Actinopterygii</taxon>
        <taxon>Neopterygii</taxon>
        <taxon>Teleostei</taxon>
        <taxon>Neoteleostei</taxon>
        <taxon>Acanthomorphata</taxon>
        <taxon>Anabantaria</taxon>
        <taxon>Anabantiformes</taxon>
        <taxon>Channoidei</taxon>
        <taxon>Channidae</taxon>
        <taxon>Channa</taxon>
    </lineage>
</organism>
<accession>A0AA88N004</accession>
<sequence length="400" mass="44843">MKSMWSPCDSAVRETFISCLMRGDYVKLEPHTVSCPCHQLAAGDVILYPERELSVDVRSRWLQLDKAASILTGHRVQRVVELQLDKGFSAVSVMLARPCGRKSSETEGSRTEDLTVVKSLYKDRVYCMNHMLSSEKAILRDLLTCRASELMASKMGAGFFPWSSLIKSAKNKHFDQQTLNRLIVSKASVKATYLLNASKTRALTNDPCRLSLKWNVELGDLSSVMIVGTDKTPFHRSLTVYDDDNRKAMLNVQTFMTTESLRASDDAKGSLDLLRAQCSNKDFVVNCEQCGIESSARVVAKHHPAPVHGRLMDFIVSFYRTLSKYADNFAMIHSKAPHVKVLIESPSENVGYITGSVTLTLLYGTSVLDVCYNMSTGCETPKRERNWISKRRWLSSGTTR</sequence>
<name>A0AA88N004_CHASR</name>
<evidence type="ECO:0000313" key="1">
    <source>
        <dbReference type="EMBL" id="KAK2847552.1"/>
    </source>
</evidence>
<reference evidence="1" key="1">
    <citation type="submission" date="2023-07" db="EMBL/GenBank/DDBJ databases">
        <title>Chromosome-level Genome Assembly of Striped Snakehead (Channa striata).</title>
        <authorList>
            <person name="Liu H."/>
        </authorList>
    </citation>
    <scope>NUCLEOTIDE SEQUENCE</scope>
    <source>
        <strain evidence="1">Gz</strain>
        <tissue evidence="1">Muscle</tissue>
    </source>
</reference>
<dbReference type="EMBL" id="JAUPFM010000007">
    <property type="protein sequence ID" value="KAK2847552.1"/>
    <property type="molecule type" value="Genomic_DNA"/>
</dbReference>
<dbReference type="AlphaFoldDB" id="A0AA88N004"/>
<protein>
    <submittedName>
        <fullName evidence="1">Uncharacterized protein</fullName>
    </submittedName>
</protein>
<proteinExistence type="predicted"/>
<dbReference type="Proteomes" id="UP001187415">
    <property type="component" value="Unassembled WGS sequence"/>
</dbReference>
<evidence type="ECO:0000313" key="2">
    <source>
        <dbReference type="Proteomes" id="UP001187415"/>
    </source>
</evidence>